<dbReference type="SMART" id="SM00421">
    <property type="entry name" value="HTH_LUXR"/>
    <property type="match status" value="1"/>
</dbReference>
<comment type="caution">
    <text evidence="5">The sequence shown here is derived from an EMBL/GenBank/DDBJ whole genome shotgun (WGS) entry which is preliminary data.</text>
</comment>
<evidence type="ECO:0000256" key="1">
    <source>
        <dbReference type="ARBA" id="ARBA00023015"/>
    </source>
</evidence>
<gene>
    <name evidence="5" type="ORF">BSZ39_12490</name>
</gene>
<dbReference type="Proteomes" id="UP000185628">
    <property type="component" value="Unassembled WGS sequence"/>
</dbReference>
<organism evidence="5 6">
    <name type="scientific">Bowdeniella nasicola</name>
    <dbReference type="NCBI Taxonomy" id="208480"/>
    <lineage>
        <taxon>Bacteria</taxon>
        <taxon>Bacillati</taxon>
        <taxon>Actinomycetota</taxon>
        <taxon>Actinomycetes</taxon>
        <taxon>Actinomycetales</taxon>
        <taxon>Actinomycetaceae</taxon>
        <taxon>Bowdeniella</taxon>
    </lineage>
</organism>
<evidence type="ECO:0000256" key="3">
    <source>
        <dbReference type="ARBA" id="ARBA00023163"/>
    </source>
</evidence>
<accession>A0A1Q5PY59</accession>
<dbReference type="PROSITE" id="PS00622">
    <property type="entry name" value="HTH_LUXR_1"/>
    <property type="match status" value="1"/>
</dbReference>
<proteinExistence type="predicted"/>
<dbReference type="InterPro" id="IPR000792">
    <property type="entry name" value="Tscrpt_reg_LuxR_C"/>
</dbReference>
<keyword evidence="6" id="KW-1185">Reference proteome</keyword>
<dbReference type="AlphaFoldDB" id="A0A1Q5PY59"/>
<protein>
    <recommendedName>
        <fullName evidence="4">HTH luxR-type domain-containing protein</fullName>
    </recommendedName>
</protein>
<dbReference type="PANTHER" id="PTHR44688:SF16">
    <property type="entry name" value="DNA-BINDING TRANSCRIPTIONAL ACTIVATOR DEVR_DOSR"/>
    <property type="match status" value="1"/>
</dbReference>
<dbReference type="Gene3D" id="1.10.10.10">
    <property type="entry name" value="Winged helix-like DNA-binding domain superfamily/Winged helix DNA-binding domain"/>
    <property type="match status" value="1"/>
</dbReference>
<sequence length="175" mass="19180">MVDCMRERVGLGLKLVDEIGGLSDDAVAVAVAASISGSPFRLTALLPLLTFSEKRGRQALAELEELIVIVALEDHYRAFVSLGLEPNSLDGRQAGAHAAPSPREQEVARLVAQGLTNYQIGVRLGLSERTVETYIRRLFRKLNVSSRSQVVAWQMCQENVRLPLMANDPVEHTST</sequence>
<dbReference type="GO" id="GO:0006355">
    <property type="term" value="P:regulation of DNA-templated transcription"/>
    <property type="evidence" value="ECO:0007669"/>
    <property type="project" value="InterPro"/>
</dbReference>
<feature type="domain" description="HTH luxR-type" evidence="4">
    <location>
        <begin position="94"/>
        <end position="158"/>
    </location>
</feature>
<reference evidence="5" key="1">
    <citation type="submission" date="2016-12" db="EMBL/GenBank/DDBJ databases">
        <authorList>
            <person name="Song W.-J."/>
            <person name="Kurnit D.M."/>
        </authorList>
    </citation>
    <scope>NUCLEOTIDE SEQUENCE [LARGE SCALE GENOMIC DNA]</scope>
    <source>
        <strain evidence="5">DSM 19116</strain>
    </source>
</reference>
<evidence type="ECO:0000256" key="2">
    <source>
        <dbReference type="ARBA" id="ARBA00023125"/>
    </source>
</evidence>
<dbReference type="PANTHER" id="PTHR44688">
    <property type="entry name" value="DNA-BINDING TRANSCRIPTIONAL ACTIVATOR DEVR_DOSR"/>
    <property type="match status" value="1"/>
</dbReference>
<evidence type="ECO:0000259" key="4">
    <source>
        <dbReference type="PROSITE" id="PS50043"/>
    </source>
</evidence>
<dbReference type="InterPro" id="IPR036388">
    <property type="entry name" value="WH-like_DNA-bd_sf"/>
</dbReference>
<dbReference type="InterPro" id="IPR016032">
    <property type="entry name" value="Sig_transdc_resp-reg_C-effctor"/>
</dbReference>
<dbReference type="PRINTS" id="PR00038">
    <property type="entry name" value="HTHLUXR"/>
</dbReference>
<dbReference type="Pfam" id="PF00196">
    <property type="entry name" value="GerE"/>
    <property type="match status" value="1"/>
</dbReference>
<keyword evidence="1" id="KW-0805">Transcription regulation</keyword>
<dbReference type="GO" id="GO:0003677">
    <property type="term" value="F:DNA binding"/>
    <property type="evidence" value="ECO:0007669"/>
    <property type="project" value="UniProtKB-KW"/>
</dbReference>
<dbReference type="EMBL" id="MQVR01000132">
    <property type="protein sequence ID" value="OKL52551.1"/>
    <property type="molecule type" value="Genomic_DNA"/>
</dbReference>
<name>A0A1Q5PY59_9ACTO</name>
<evidence type="ECO:0000313" key="6">
    <source>
        <dbReference type="Proteomes" id="UP000185628"/>
    </source>
</evidence>
<dbReference type="CDD" id="cd06170">
    <property type="entry name" value="LuxR_C_like"/>
    <property type="match status" value="1"/>
</dbReference>
<dbReference type="PROSITE" id="PS50043">
    <property type="entry name" value="HTH_LUXR_2"/>
    <property type="match status" value="1"/>
</dbReference>
<dbReference type="SUPFAM" id="SSF46894">
    <property type="entry name" value="C-terminal effector domain of the bipartite response regulators"/>
    <property type="match status" value="1"/>
</dbReference>
<evidence type="ECO:0000313" key="5">
    <source>
        <dbReference type="EMBL" id="OKL52551.1"/>
    </source>
</evidence>
<keyword evidence="2" id="KW-0238">DNA-binding</keyword>
<keyword evidence="3" id="KW-0804">Transcription</keyword>